<reference evidence="2" key="1">
    <citation type="submission" date="2014-11" db="EMBL/GenBank/DDBJ databases">
        <authorList>
            <person name="Amaro Gonzalez C."/>
        </authorList>
    </citation>
    <scope>NUCLEOTIDE SEQUENCE</scope>
</reference>
<reference evidence="2" key="2">
    <citation type="journal article" date="2015" name="Fish Shellfish Immunol.">
        <title>Early steps in the European eel (Anguilla anguilla)-Vibrio vulnificus interaction in the gills: Role of the RtxA13 toxin.</title>
        <authorList>
            <person name="Callol A."/>
            <person name="Pajuelo D."/>
            <person name="Ebbesson L."/>
            <person name="Teles M."/>
            <person name="MacKenzie S."/>
            <person name="Amaro C."/>
        </authorList>
    </citation>
    <scope>NUCLEOTIDE SEQUENCE</scope>
</reference>
<evidence type="ECO:0000256" key="1">
    <source>
        <dbReference type="SAM" id="Phobius"/>
    </source>
</evidence>
<keyword evidence="1" id="KW-0472">Membrane</keyword>
<dbReference type="AlphaFoldDB" id="A0A0E9SJN7"/>
<name>A0A0E9SJN7_ANGAN</name>
<proteinExistence type="predicted"/>
<sequence length="32" mass="3707">MGFVLRSRSLKASILMMVGYMVGYAHLFHVYQ</sequence>
<keyword evidence="1" id="KW-1133">Transmembrane helix</keyword>
<organism evidence="2">
    <name type="scientific">Anguilla anguilla</name>
    <name type="common">European freshwater eel</name>
    <name type="synonym">Muraena anguilla</name>
    <dbReference type="NCBI Taxonomy" id="7936"/>
    <lineage>
        <taxon>Eukaryota</taxon>
        <taxon>Metazoa</taxon>
        <taxon>Chordata</taxon>
        <taxon>Craniata</taxon>
        <taxon>Vertebrata</taxon>
        <taxon>Euteleostomi</taxon>
        <taxon>Actinopterygii</taxon>
        <taxon>Neopterygii</taxon>
        <taxon>Teleostei</taxon>
        <taxon>Anguilliformes</taxon>
        <taxon>Anguillidae</taxon>
        <taxon>Anguilla</taxon>
    </lineage>
</organism>
<keyword evidence="1" id="KW-0812">Transmembrane</keyword>
<evidence type="ECO:0000313" key="2">
    <source>
        <dbReference type="EMBL" id="JAH40875.1"/>
    </source>
</evidence>
<feature type="transmembrane region" description="Helical" evidence="1">
    <location>
        <begin position="12"/>
        <end position="31"/>
    </location>
</feature>
<dbReference type="EMBL" id="GBXM01067702">
    <property type="protein sequence ID" value="JAH40875.1"/>
    <property type="molecule type" value="Transcribed_RNA"/>
</dbReference>
<accession>A0A0E9SJN7</accession>
<protein>
    <submittedName>
        <fullName evidence="2">Uncharacterized protein</fullName>
    </submittedName>
</protein>